<dbReference type="SUPFAM" id="SSF103473">
    <property type="entry name" value="MFS general substrate transporter"/>
    <property type="match status" value="1"/>
</dbReference>
<gene>
    <name evidence="2" type="ORF">KSX_01990</name>
</gene>
<evidence type="ECO:0008006" key="4">
    <source>
        <dbReference type="Google" id="ProtNLM"/>
    </source>
</evidence>
<dbReference type="InterPro" id="IPR010645">
    <property type="entry name" value="MFS_4"/>
</dbReference>
<name>A0A8J3HRN8_9CHLR</name>
<organism evidence="2 3">
    <name type="scientific">Ktedonospora formicarum</name>
    <dbReference type="NCBI Taxonomy" id="2778364"/>
    <lineage>
        <taxon>Bacteria</taxon>
        <taxon>Bacillati</taxon>
        <taxon>Chloroflexota</taxon>
        <taxon>Ktedonobacteria</taxon>
        <taxon>Ktedonobacterales</taxon>
        <taxon>Ktedonobacteraceae</taxon>
        <taxon>Ktedonospora</taxon>
    </lineage>
</organism>
<evidence type="ECO:0000313" key="3">
    <source>
        <dbReference type="Proteomes" id="UP000612362"/>
    </source>
</evidence>
<comment type="caution">
    <text evidence="2">The sequence shown here is derived from an EMBL/GenBank/DDBJ whole genome shotgun (WGS) entry which is preliminary data.</text>
</comment>
<protein>
    <recommendedName>
        <fullName evidence="4">Major facilitator superfamily (MFS) profile domain-containing protein</fullName>
    </recommendedName>
</protein>
<sequence>MGRSQGWEYVGAILVGLCAFIAPALMITALLKREVTDEVYAASLSMLTAFFAIGQIVGPLISSFIVESNGLVVGTASSALILGVAAVCACGHGIVQQRIHRAHVQLAQREDEGMTLLIHQVAFDSENIQGEEKGGDEARAEP</sequence>
<dbReference type="RefSeq" id="WP_220191629.1">
    <property type="nucleotide sequence ID" value="NZ_BNJF01000001.1"/>
</dbReference>
<dbReference type="InterPro" id="IPR036259">
    <property type="entry name" value="MFS_trans_sf"/>
</dbReference>
<proteinExistence type="predicted"/>
<feature type="transmembrane region" description="Helical" evidence="1">
    <location>
        <begin position="71"/>
        <end position="95"/>
    </location>
</feature>
<accession>A0A8J3HRN8</accession>
<keyword evidence="3" id="KW-1185">Reference proteome</keyword>
<keyword evidence="1" id="KW-0812">Transmembrane</keyword>
<evidence type="ECO:0000256" key="1">
    <source>
        <dbReference type="SAM" id="Phobius"/>
    </source>
</evidence>
<evidence type="ECO:0000313" key="2">
    <source>
        <dbReference type="EMBL" id="GHO42036.1"/>
    </source>
</evidence>
<dbReference type="EMBL" id="BNJF01000001">
    <property type="protein sequence ID" value="GHO42036.1"/>
    <property type="molecule type" value="Genomic_DNA"/>
</dbReference>
<dbReference type="Pfam" id="PF06779">
    <property type="entry name" value="MFS_4"/>
    <property type="match status" value="1"/>
</dbReference>
<keyword evidence="1" id="KW-0472">Membrane</keyword>
<reference evidence="2" key="1">
    <citation type="submission" date="2020-10" db="EMBL/GenBank/DDBJ databases">
        <title>Taxonomic study of unclassified bacteria belonging to the class Ktedonobacteria.</title>
        <authorList>
            <person name="Yabe S."/>
            <person name="Wang C.M."/>
            <person name="Zheng Y."/>
            <person name="Sakai Y."/>
            <person name="Cavaletti L."/>
            <person name="Monciardini P."/>
            <person name="Donadio S."/>
        </authorList>
    </citation>
    <scope>NUCLEOTIDE SEQUENCE</scope>
    <source>
        <strain evidence="2">SOSP1-1</strain>
    </source>
</reference>
<feature type="transmembrane region" description="Helical" evidence="1">
    <location>
        <begin position="6"/>
        <end position="27"/>
    </location>
</feature>
<dbReference type="AlphaFoldDB" id="A0A8J3HRN8"/>
<keyword evidence="1" id="KW-1133">Transmembrane helix</keyword>
<dbReference type="Proteomes" id="UP000612362">
    <property type="component" value="Unassembled WGS sequence"/>
</dbReference>
<feature type="transmembrane region" description="Helical" evidence="1">
    <location>
        <begin position="39"/>
        <end position="65"/>
    </location>
</feature>
<dbReference type="Gene3D" id="1.20.1250.20">
    <property type="entry name" value="MFS general substrate transporter like domains"/>
    <property type="match status" value="1"/>
</dbReference>